<dbReference type="Proteomes" id="UP001149140">
    <property type="component" value="Unassembled WGS sequence"/>
</dbReference>
<organism evidence="2 3">
    <name type="scientific">Solirubrobacter ginsenosidimutans</name>
    <dbReference type="NCBI Taxonomy" id="490573"/>
    <lineage>
        <taxon>Bacteria</taxon>
        <taxon>Bacillati</taxon>
        <taxon>Actinomycetota</taxon>
        <taxon>Thermoleophilia</taxon>
        <taxon>Solirubrobacterales</taxon>
        <taxon>Solirubrobacteraceae</taxon>
        <taxon>Solirubrobacter</taxon>
    </lineage>
</organism>
<dbReference type="EMBL" id="JAPDOD010000001">
    <property type="protein sequence ID" value="MDA0158888.1"/>
    <property type="molecule type" value="Genomic_DNA"/>
</dbReference>
<dbReference type="SUPFAM" id="SSF49299">
    <property type="entry name" value="PKD domain"/>
    <property type="match status" value="2"/>
</dbReference>
<name>A0A9X3MSK0_9ACTN</name>
<dbReference type="CDD" id="cd00146">
    <property type="entry name" value="PKD"/>
    <property type="match status" value="2"/>
</dbReference>
<sequence>MEDKRRRLKRRPVLLVLVALIVSAALAIPALGEPTKEVTVDPGAAATASGFTDLDTLTYAQAKDRLDQLSAITLPVQIPGLERLGVANVTLGSNDAGHSLSLSGSADVLGQDVDLLVTAVWPDDSSTTPALAIAAKTDDLSLSRLNPRWDDSYGDVSFATVRLAVAGADQQIDPDALPGAARAFYPEPTDLAGGVNLAGDLQLDGRLADAFGFAGYSGDVHVEGSLAASAAALFGRATDAQLGDLELKATLGKSPTAPAWIADRTSTYVLKLGGGRPSVSADEDITLAVDGTRNHFTGHVAIAPGGDVEAELGLDGPLDAPFGLDASALSDVKLRLTRDAGSLAFTVGGVHVDAAFDGDRADFTAEGPLTATQLADLGGRLLGTPVAAVPGGDAVSLDRVSFSLNRSTFSVSANATVNDLHASALLTLRKQTGAPAKPLLGLRLTDSGCEDCVRLSSLLPAAQLGDTLSGVRLPALDLTATSLTSLSADDLTPQERDFFGAAYPSLPPTLEFSPGLNLEGRLPLDALGYPQGSEATLSGTLGADVTLGSLRSISLRNLALDATLPAPPAGLPTWVQPTGPTTLSFRYASGSVAASLRTDANVTVRGSTFSTTLAGRVARSGARSEIGFSGTIHNWRSPFGAAWLGTLESATVELDTSFGGGRPADVNASVSARQTLAGKRFALDFALAKGPSTTATLTARFLDSARLSDGVRAFGDLSPAGPALPRDMADLTLSDASASVTLGGGSSAFALNATTTFGSHDWYVLVAARPGGGFTAGVKLRGQASLSDLTPAARAMNVRLSSAALVLGSETGSRPASGLTDAEFDFYKSLYGCADGATRTDCTQFARLDVTRGLRLLAGFELGRDVDRMAGAIGIQTRGRALLEGTIPVFGGTDFSLRASLGNFRFDDAPDWFDHGDVALEIGTDGLAFDGDLGVKIQRQGSQWMPACDGGVVKNGKCYDVLDFGVTARAALNPPSLTLTGRLTTERPWRNAFGQNWLQINRLALQLGVAIAPTGPAVTMGFQGDVKIGSKDVAAALKVGLTPAPPPAFVRPDLIGFSAASHAGLALSDLVWLNNQLTGTQLNASNLPDVSLRNLYLQFSQQTDRDLCLTKGVRFSADLYVGRNLPAVEPGADDPSGCRTLDTDPSTRQTCLNRQADGCLASVYGRFDTGGLVAGGEINAFHLGPISLDDTSLALALTPTQQSLSLHGGARIAAGAYEVASGRADLDVSRSGFAFSGDAALFNRTMHGYLKANAALDLHNPSFAVEGWLREDARGAITSAVNPKAEGLRAPIAAFGKVLGVVNGSGSVSNVRDLPVQLRNAGVTVPSQVDTMTRVLGDAQDQTSRYNLGTLTLDRLLNGFSIPISGIPGYWSTCGGVEVDGTCLGIRVDRYCVGTTVVGGDCWVTPPTSISVAGVCSTLHYTGTCSWAGLMRAYVRPALLAAFQTATGLSVSDATFDQALNRLVNGFATAAGSVVNVNCAYFRADASALASGNVNVNLALNASLFGQPLQFGAGWDFRAGGSPDDTFKSIVRTLFSPSSTTCPAFPAGHEQPAAAAGGATLQVAEVPMVDEGDETTVRATFDAMALHYPAVRVLWGDGTASDIAAGEARVVTATHRYAEGGDPVSVYPITVTVQDSGASSKSASGKVRNVAPALTGLAADPASPVEGKPATVAGTFTDPGTTDSHTVQIEWGDGTAAQMIALPAGVLRFVASHRYAQDGPYRTRVTLTDDDGATGRGTGTLIVTNDAPVDVRMKLASGAVAGQAGQYTIDFADAGERDAHTVTVDWADGGPEQTVQLPAGTTRVALQHAYTRAGKYAARVTVADDAGASEQATVVVPVLAGKP</sequence>
<gene>
    <name evidence="2" type="ORF">OM076_01325</name>
</gene>
<reference evidence="2" key="1">
    <citation type="submission" date="2022-10" db="EMBL/GenBank/DDBJ databases">
        <title>The WGS of Solirubrobacter ginsenosidimutans DSM 21036.</title>
        <authorList>
            <person name="Jiang Z."/>
        </authorList>
    </citation>
    <scope>NUCLEOTIDE SEQUENCE</scope>
    <source>
        <strain evidence="2">DSM 21036</strain>
    </source>
</reference>
<feature type="domain" description="PKD" evidence="1">
    <location>
        <begin position="1768"/>
        <end position="1843"/>
    </location>
</feature>
<proteinExistence type="predicted"/>
<dbReference type="InterPro" id="IPR035986">
    <property type="entry name" value="PKD_dom_sf"/>
</dbReference>
<dbReference type="RefSeq" id="WP_270037504.1">
    <property type="nucleotide sequence ID" value="NZ_JAPDOD010000001.1"/>
</dbReference>
<dbReference type="InterPro" id="IPR013783">
    <property type="entry name" value="Ig-like_fold"/>
</dbReference>
<keyword evidence="3" id="KW-1185">Reference proteome</keyword>
<dbReference type="Gene3D" id="2.60.40.10">
    <property type="entry name" value="Immunoglobulins"/>
    <property type="match status" value="2"/>
</dbReference>
<dbReference type="PROSITE" id="PS50093">
    <property type="entry name" value="PKD"/>
    <property type="match status" value="1"/>
</dbReference>
<evidence type="ECO:0000259" key="1">
    <source>
        <dbReference type="PROSITE" id="PS50093"/>
    </source>
</evidence>
<accession>A0A9X3MSK0</accession>
<dbReference type="Pfam" id="PF18911">
    <property type="entry name" value="PKD_4"/>
    <property type="match status" value="2"/>
</dbReference>
<dbReference type="GO" id="GO:0005975">
    <property type="term" value="P:carbohydrate metabolic process"/>
    <property type="evidence" value="ECO:0007669"/>
    <property type="project" value="UniProtKB-ARBA"/>
</dbReference>
<evidence type="ECO:0000313" key="3">
    <source>
        <dbReference type="Proteomes" id="UP001149140"/>
    </source>
</evidence>
<evidence type="ECO:0000313" key="2">
    <source>
        <dbReference type="EMBL" id="MDA0158888.1"/>
    </source>
</evidence>
<dbReference type="InterPro" id="IPR000601">
    <property type="entry name" value="PKD_dom"/>
</dbReference>
<comment type="caution">
    <text evidence="2">The sequence shown here is derived from an EMBL/GenBank/DDBJ whole genome shotgun (WGS) entry which is preliminary data.</text>
</comment>
<protein>
    <submittedName>
        <fullName evidence="2">PKD domain-containing protein</fullName>
    </submittedName>
</protein>